<keyword evidence="4" id="KW-1185">Reference proteome</keyword>
<dbReference type="InterPro" id="IPR014044">
    <property type="entry name" value="CAP_dom"/>
</dbReference>
<gene>
    <name evidence="3" type="ORF">EG68_00893</name>
</gene>
<evidence type="ECO:0000259" key="2">
    <source>
        <dbReference type="SMART" id="SM00198"/>
    </source>
</evidence>
<dbReference type="Proteomes" id="UP000822476">
    <property type="component" value="Unassembled WGS sequence"/>
</dbReference>
<dbReference type="EMBL" id="JTDE01000258">
    <property type="protein sequence ID" value="KAF7261803.1"/>
    <property type="molecule type" value="Genomic_DNA"/>
</dbReference>
<evidence type="ECO:0000313" key="4">
    <source>
        <dbReference type="Proteomes" id="UP000822476"/>
    </source>
</evidence>
<dbReference type="SMART" id="SM00198">
    <property type="entry name" value="SCP"/>
    <property type="match status" value="1"/>
</dbReference>
<protein>
    <recommendedName>
        <fullName evidence="2">SCP domain-containing protein</fullName>
    </recommendedName>
</protein>
<dbReference type="PRINTS" id="PR00837">
    <property type="entry name" value="V5TPXLIKE"/>
</dbReference>
<evidence type="ECO:0000256" key="1">
    <source>
        <dbReference type="SAM" id="SignalP"/>
    </source>
</evidence>
<dbReference type="PANTHER" id="PTHR10334">
    <property type="entry name" value="CYSTEINE-RICH SECRETORY PROTEIN-RELATED"/>
    <property type="match status" value="1"/>
</dbReference>
<dbReference type="SUPFAM" id="SSF55797">
    <property type="entry name" value="PR-1-like"/>
    <property type="match status" value="1"/>
</dbReference>
<dbReference type="CDD" id="cd05380">
    <property type="entry name" value="CAP_euk"/>
    <property type="match status" value="1"/>
</dbReference>
<dbReference type="InterPro" id="IPR001283">
    <property type="entry name" value="CRISP-related"/>
</dbReference>
<proteinExistence type="predicted"/>
<dbReference type="Pfam" id="PF00188">
    <property type="entry name" value="CAP"/>
    <property type="match status" value="1"/>
</dbReference>
<keyword evidence="1" id="KW-0732">Signal</keyword>
<dbReference type="InterPro" id="IPR035940">
    <property type="entry name" value="CAP_sf"/>
</dbReference>
<comment type="caution">
    <text evidence="3">The sequence shown here is derived from an EMBL/GenBank/DDBJ whole genome shotgun (WGS) entry which is preliminary data.</text>
</comment>
<sequence>MKTGCLLIGLFMLVVLTPQQDARGAYGQWQRDVLAEHNKYRRMARRGEIPGQPAASRMPMLTWDDRLAADAERWSQYCQMEHDYSTKDGENLAFDTNKENSAVKAWFMEYKDFSFGPIPYYSSRVILHYTQIVWANTTRLGCFKRFCPYFYAWGRAIKNAYYTVCRYSPKGNWIGELPYTRR</sequence>
<dbReference type="AlphaFoldDB" id="A0A8S9Z8P1"/>
<organism evidence="3 4">
    <name type="scientific">Paragonimus skrjabini miyazakii</name>
    <dbReference type="NCBI Taxonomy" id="59628"/>
    <lineage>
        <taxon>Eukaryota</taxon>
        <taxon>Metazoa</taxon>
        <taxon>Spiralia</taxon>
        <taxon>Lophotrochozoa</taxon>
        <taxon>Platyhelminthes</taxon>
        <taxon>Trematoda</taxon>
        <taxon>Digenea</taxon>
        <taxon>Plagiorchiida</taxon>
        <taxon>Troglotremata</taxon>
        <taxon>Troglotrematidae</taxon>
        <taxon>Paragonimus</taxon>
    </lineage>
</organism>
<reference evidence="3" key="1">
    <citation type="submission" date="2019-07" db="EMBL/GenBank/DDBJ databases">
        <title>Annotation for the trematode Paragonimus miyazaki's.</title>
        <authorList>
            <person name="Choi Y.-J."/>
        </authorList>
    </citation>
    <scope>NUCLEOTIDE SEQUENCE</scope>
    <source>
        <strain evidence="3">Japan</strain>
    </source>
</reference>
<feature type="signal peptide" evidence="1">
    <location>
        <begin position="1"/>
        <end position="24"/>
    </location>
</feature>
<dbReference type="Gene3D" id="3.40.33.10">
    <property type="entry name" value="CAP"/>
    <property type="match status" value="1"/>
</dbReference>
<accession>A0A8S9Z8P1</accession>
<dbReference type="OrthoDB" id="674273at2759"/>
<feature type="chain" id="PRO_5035731841" description="SCP domain-containing protein" evidence="1">
    <location>
        <begin position="25"/>
        <end position="182"/>
    </location>
</feature>
<name>A0A8S9Z8P1_9TREM</name>
<feature type="domain" description="SCP" evidence="2">
    <location>
        <begin position="28"/>
        <end position="175"/>
    </location>
</feature>
<evidence type="ECO:0000313" key="3">
    <source>
        <dbReference type="EMBL" id="KAF7261803.1"/>
    </source>
</evidence>